<dbReference type="EMBL" id="UGHP01000001">
    <property type="protein sequence ID" value="STQ79375.1"/>
    <property type="molecule type" value="Genomic_DNA"/>
</dbReference>
<name>A0A377PGE4_HAFAL</name>
<dbReference type="Proteomes" id="UP000254821">
    <property type="component" value="Unassembled WGS sequence"/>
</dbReference>
<gene>
    <name evidence="1" type="ORF">NCTC8105_01452</name>
</gene>
<protein>
    <submittedName>
        <fullName evidence="1">Uncharacterized protein</fullName>
    </submittedName>
</protein>
<evidence type="ECO:0000313" key="1">
    <source>
        <dbReference type="EMBL" id="STQ79375.1"/>
    </source>
</evidence>
<accession>A0A377PGE4</accession>
<proteinExistence type="predicted"/>
<dbReference type="AlphaFoldDB" id="A0A377PGE4"/>
<dbReference type="RefSeq" id="WP_226930122.1">
    <property type="nucleotide sequence ID" value="NZ_CALJTU010000067.1"/>
</dbReference>
<evidence type="ECO:0000313" key="2">
    <source>
        <dbReference type="Proteomes" id="UP000254821"/>
    </source>
</evidence>
<organism evidence="1 2">
    <name type="scientific">Hafnia alvei</name>
    <dbReference type="NCBI Taxonomy" id="569"/>
    <lineage>
        <taxon>Bacteria</taxon>
        <taxon>Pseudomonadati</taxon>
        <taxon>Pseudomonadota</taxon>
        <taxon>Gammaproteobacteria</taxon>
        <taxon>Enterobacterales</taxon>
        <taxon>Hafniaceae</taxon>
        <taxon>Hafnia</taxon>
    </lineage>
</organism>
<reference evidence="1 2" key="1">
    <citation type="submission" date="2018-06" db="EMBL/GenBank/DDBJ databases">
        <authorList>
            <consortium name="Pathogen Informatics"/>
            <person name="Doyle S."/>
        </authorList>
    </citation>
    <scope>NUCLEOTIDE SEQUENCE [LARGE SCALE GENOMIC DNA]</scope>
    <source>
        <strain evidence="1 2">NCTC8105</strain>
    </source>
</reference>
<sequence length="207" mass="23697">MSECFASVMLFSEKAWNAFRKSHGSSWHRFSSATRVRQIRGVMRKEGMLPVYQINTFLYAVLQQAQAALQQQDIQRFVCDAVNASRQGATAERSPTAQLLSALPFNRQLKRLQASGKDQAFFVWKMLCLPLKQFPSSGKLVLNQQTDEPELNRRLKNLAIELGPVELRILRGYPWLVLYLFNGREVCLLRLLDASLFSEAFLNGYFS</sequence>